<protein>
    <submittedName>
        <fullName evidence="2">DUF4926 domain-containing protein</fullName>
    </submittedName>
</protein>
<reference evidence="2" key="2">
    <citation type="submission" date="2024-06" db="EMBL/GenBank/DDBJ databases">
        <title>Micromonospora mangrovi CCTCC AA 2012012 genome sequences.</title>
        <authorList>
            <person name="Gao J."/>
        </authorList>
    </citation>
    <scope>NUCLEOTIDE SEQUENCE</scope>
    <source>
        <strain evidence="2">CCTCC AA 2012012</strain>
    </source>
</reference>
<dbReference type="RefSeq" id="WP_350935938.1">
    <property type="nucleotide sequence ID" value="NZ_CP157762.1"/>
</dbReference>
<proteinExistence type="predicted"/>
<dbReference type="Pfam" id="PF16277">
    <property type="entry name" value="DUF4926"/>
    <property type="match status" value="1"/>
</dbReference>
<sequence>MDLFDVVELTRELPDEGLAAGSVGTIVHVFTKPRDAYEVEFTDGDGRTLASLALTPDQIRPHR</sequence>
<reference evidence="1" key="1">
    <citation type="submission" date="2024-01" db="EMBL/GenBank/DDBJ databases">
        <title>The genome sequence of Micromonospora mangrovi CCTCC AA 2012012.</title>
        <authorList>
            <person name="Gao J."/>
        </authorList>
    </citation>
    <scope>NUCLEOTIDE SEQUENCE</scope>
    <source>
        <strain evidence="1">CCTCC AA 2012012</strain>
    </source>
</reference>
<organism evidence="2">
    <name type="scientific">Micromonospora sp. CCTCC AA 2012012</name>
    <dbReference type="NCBI Taxonomy" id="3111921"/>
    <lineage>
        <taxon>Bacteria</taxon>
        <taxon>Bacillati</taxon>
        <taxon>Actinomycetota</taxon>
        <taxon>Actinomycetes</taxon>
        <taxon>Micromonosporales</taxon>
        <taxon>Micromonosporaceae</taxon>
        <taxon>Micromonospora</taxon>
    </lineage>
</organism>
<accession>A0AAU8HKZ6</accession>
<dbReference type="InterPro" id="IPR032568">
    <property type="entry name" value="DUF4926"/>
</dbReference>
<name>A0AAU8HKZ6_9ACTN</name>
<dbReference type="EMBL" id="CP157762">
    <property type="protein sequence ID" value="XBP95274.1"/>
    <property type="molecule type" value="Genomic_DNA"/>
</dbReference>
<dbReference type="EMBL" id="CP159342">
    <property type="protein sequence ID" value="XCH75977.1"/>
    <property type="molecule type" value="Genomic_DNA"/>
</dbReference>
<evidence type="ECO:0000313" key="1">
    <source>
        <dbReference type="EMBL" id="XBP95274.1"/>
    </source>
</evidence>
<evidence type="ECO:0000313" key="2">
    <source>
        <dbReference type="EMBL" id="XCH75977.1"/>
    </source>
</evidence>
<dbReference type="AlphaFoldDB" id="A0AAU8HKZ6"/>
<gene>
    <name evidence="2" type="ORF">ABUL08_07790</name>
    <name evidence="1" type="ORF">VK199_07745</name>
</gene>